<dbReference type="Gene3D" id="3.30.540.10">
    <property type="entry name" value="Fructose-1,6-Bisphosphatase, subunit A, domain 1"/>
    <property type="match status" value="1"/>
</dbReference>
<evidence type="ECO:0000256" key="7">
    <source>
        <dbReference type="ARBA" id="ARBA00044479"/>
    </source>
</evidence>
<evidence type="ECO:0000256" key="1">
    <source>
        <dbReference type="ARBA" id="ARBA00001946"/>
    </source>
</evidence>
<evidence type="ECO:0000256" key="3">
    <source>
        <dbReference type="ARBA" id="ARBA00012633"/>
    </source>
</evidence>
<evidence type="ECO:0000256" key="9">
    <source>
        <dbReference type="PIRSR" id="PIRSR600760-2"/>
    </source>
</evidence>
<evidence type="ECO:0000256" key="2">
    <source>
        <dbReference type="ARBA" id="ARBA00009759"/>
    </source>
</evidence>
<dbReference type="InterPro" id="IPR051090">
    <property type="entry name" value="Inositol_monoP_superfamily"/>
</dbReference>
<evidence type="ECO:0000256" key="5">
    <source>
        <dbReference type="ARBA" id="ARBA00022801"/>
    </source>
</evidence>
<sequence length="352" mass="38179">MESAQPYSKELEIACLTVQRATLLTKKVLEAVDKGALDKSDSSPVTIADFASQALIIGAIHRAFPEDDIVGEEDSNALRQNEDLLERTWELVSSTHLEDEKSEALLYSPSTKEEMLELIDLGARGTCSRETRSWVLDPVDGTAAFINGQQYAVCLALVDNGVQKLGVLGGPNLNLETGRVHEDIVDRDGFGYQIFAVAGQGAFMRKMGTGALLPAHKLEPKPQITDPKDLDFVDCVAATSSNIDTHERLASHIGAPWPHTTDLWATQLRYVAIAIGGCNTLVKIPRKASYRSKMWDHAGGMLIVEELGCIVSDLAGKPVNCSLGRTLAGCYGMIVAPASIHRRLVEAVQEIL</sequence>
<dbReference type="EMBL" id="ML732320">
    <property type="protein sequence ID" value="KAB8069942.1"/>
    <property type="molecule type" value="Genomic_DNA"/>
</dbReference>
<dbReference type="AlphaFoldDB" id="A0A5N5WS57"/>
<dbReference type="OrthoDB" id="411145at2759"/>
<dbReference type="Pfam" id="PF00459">
    <property type="entry name" value="Inositol_P"/>
    <property type="match status" value="1"/>
</dbReference>
<reference evidence="11 12" key="1">
    <citation type="submission" date="2019-04" db="EMBL/GenBank/DDBJ databases">
        <title>Friends and foes A comparative genomics study of 23 Aspergillus species from section Flavi.</title>
        <authorList>
            <consortium name="DOE Joint Genome Institute"/>
            <person name="Kjaerbolling I."/>
            <person name="Vesth T."/>
            <person name="Frisvad J.C."/>
            <person name="Nybo J.L."/>
            <person name="Theobald S."/>
            <person name="Kildgaard S."/>
            <person name="Isbrandt T."/>
            <person name="Kuo A."/>
            <person name="Sato A."/>
            <person name="Lyhne E.K."/>
            <person name="Kogle M.E."/>
            <person name="Wiebenga A."/>
            <person name="Kun R.S."/>
            <person name="Lubbers R.J."/>
            <person name="Makela M.R."/>
            <person name="Barry K."/>
            <person name="Chovatia M."/>
            <person name="Clum A."/>
            <person name="Daum C."/>
            <person name="Haridas S."/>
            <person name="He G."/>
            <person name="LaButti K."/>
            <person name="Lipzen A."/>
            <person name="Mondo S."/>
            <person name="Riley R."/>
            <person name="Salamov A."/>
            <person name="Simmons B.A."/>
            <person name="Magnuson J.K."/>
            <person name="Henrissat B."/>
            <person name="Mortensen U.H."/>
            <person name="Larsen T.O."/>
            <person name="Devries R.P."/>
            <person name="Grigoriev I.V."/>
            <person name="Machida M."/>
            <person name="Baker S.E."/>
            <person name="Andersen M.R."/>
        </authorList>
    </citation>
    <scope>NUCLEOTIDE SEQUENCE [LARGE SCALE GENOMIC DNA]</scope>
    <source>
        <strain evidence="11 12">CBS 151.66</strain>
    </source>
</reference>
<evidence type="ECO:0000313" key="12">
    <source>
        <dbReference type="Proteomes" id="UP000326565"/>
    </source>
</evidence>
<name>A0A5N5WS57_9EURO</name>
<evidence type="ECO:0000256" key="10">
    <source>
        <dbReference type="RuleBase" id="RU368076"/>
    </source>
</evidence>
<comment type="similarity">
    <text evidence="2 10">Belongs to the inositol monophosphatase superfamily.</text>
</comment>
<dbReference type="PANTHER" id="PTHR43200">
    <property type="entry name" value="PHOSPHATASE"/>
    <property type="match status" value="1"/>
</dbReference>
<dbReference type="Gene3D" id="3.40.190.80">
    <property type="match status" value="1"/>
</dbReference>
<dbReference type="GO" id="GO:0043647">
    <property type="term" value="P:inositol phosphate metabolic process"/>
    <property type="evidence" value="ECO:0007669"/>
    <property type="project" value="UniProtKB-UniRule"/>
</dbReference>
<protein>
    <recommendedName>
        <fullName evidence="3 10">3'(2'),5'-bisphosphate nucleotidase</fullName>
        <ecNumber evidence="3 10">3.1.3.7</ecNumber>
    </recommendedName>
</protein>
<dbReference type="CDD" id="cd01517">
    <property type="entry name" value="PAP_phosphatase"/>
    <property type="match status" value="1"/>
</dbReference>
<comment type="cofactor">
    <cofactor evidence="1 9 10">
        <name>Mg(2+)</name>
        <dbReference type="ChEBI" id="CHEBI:18420"/>
    </cofactor>
</comment>
<feature type="binding site" evidence="9">
    <location>
        <position position="137"/>
    </location>
    <ligand>
        <name>Mg(2+)</name>
        <dbReference type="ChEBI" id="CHEBI:18420"/>
        <label>1</label>
        <note>catalytic</note>
    </ligand>
</feature>
<comment type="function">
    <text evidence="10">Converts adenosine 3'-phosphate 5'-phosphosulfate (PAPS) to adenosine 5'-phosphosulfate (APS) and 3'(2')-phosphoadenosine 5'-phosphate (PAP) to AMP.</text>
</comment>
<dbReference type="EC" id="3.1.3.7" evidence="3 10"/>
<feature type="binding site" evidence="9">
    <location>
        <position position="140"/>
    </location>
    <ligand>
        <name>Mg(2+)</name>
        <dbReference type="ChEBI" id="CHEBI:18420"/>
        <label>1</label>
        <note>catalytic</note>
    </ligand>
</feature>
<dbReference type="FunFam" id="3.40.190.80:FF:000021">
    <property type="entry name" value="Myo-inositol-1(Or 4)-monophosphatase"/>
    <property type="match status" value="1"/>
</dbReference>
<dbReference type="PROSITE" id="PS00629">
    <property type="entry name" value="IMP_1"/>
    <property type="match status" value="1"/>
</dbReference>
<dbReference type="GO" id="GO:0000103">
    <property type="term" value="P:sulfate assimilation"/>
    <property type="evidence" value="ECO:0007669"/>
    <property type="project" value="TreeGrafter"/>
</dbReference>
<comment type="catalytic activity">
    <reaction evidence="7">
        <text>adenosine 3',5'-bisphosphate + H2O = AMP + phosphate</text>
        <dbReference type="Rhea" id="RHEA:10040"/>
        <dbReference type="ChEBI" id="CHEBI:15377"/>
        <dbReference type="ChEBI" id="CHEBI:43474"/>
        <dbReference type="ChEBI" id="CHEBI:58343"/>
        <dbReference type="ChEBI" id="CHEBI:456215"/>
        <dbReference type="EC" id="3.1.3.7"/>
    </reaction>
    <physiologicalReaction direction="left-to-right" evidence="7">
        <dbReference type="Rhea" id="RHEA:10041"/>
    </physiologicalReaction>
</comment>
<dbReference type="GO" id="GO:0046872">
    <property type="term" value="F:metal ion binding"/>
    <property type="evidence" value="ECO:0007669"/>
    <property type="project" value="UniProtKB-UniRule"/>
</dbReference>
<evidence type="ECO:0000256" key="6">
    <source>
        <dbReference type="ARBA" id="ARBA00022842"/>
    </source>
</evidence>
<keyword evidence="5 10" id="KW-0378">Hydrolase</keyword>
<dbReference type="NCBIfam" id="TIGR01330">
    <property type="entry name" value="bisphos_HAL2"/>
    <property type="match status" value="1"/>
</dbReference>
<dbReference type="SUPFAM" id="SSF56655">
    <property type="entry name" value="Carbohydrate phosphatase"/>
    <property type="match status" value="1"/>
</dbReference>
<organism evidence="11 12">
    <name type="scientific">Aspergillus leporis</name>
    <dbReference type="NCBI Taxonomy" id="41062"/>
    <lineage>
        <taxon>Eukaryota</taxon>
        <taxon>Fungi</taxon>
        <taxon>Dikarya</taxon>
        <taxon>Ascomycota</taxon>
        <taxon>Pezizomycotina</taxon>
        <taxon>Eurotiomycetes</taxon>
        <taxon>Eurotiomycetidae</taxon>
        <taxon>Eurotiales</taxon>
        <taxon>Aspergillaceae</taxon>
        <taxon>Aspergillus</taxon>
        <taxon>Aspergillus subgen. Circumdati</taxon>
    </lineage>
</organism>
<feature type="binding site" evidence="9">
    <location>
        <position position="72"/>
    </location>
    <ligand>
        <name>Mg(2+)</name>
        <dbReference type="ChEBI" id="CHEBI:18420"/>
        <label>1</label>
        <note>catalytic</note>
    </ligand>
</feature>
<feature type="binding site" evidence="9">
    <location>
        <position position="296"/>
    </location>
    <ligand>
        <name>Mg(2+)</name>
        <dbReference type="ChEBI" id="CHEBI:18420"/>
        <label>1</label>
        <note>catalytic</note>
    </ligand>
</feature>
<evidence type="ECO:0000313" key="11">
    <source>
        <dbReference type="EMBL" id="KAB8069942.1"/>
    </source>
</evidence>
<dbReference type="PANTHER" id="PTHR43200:SF2">
    <property type="entry name" value="3'(2'),5'-BISPHOSPHATE NUCLEOTIDASE"/>
    <property type="match status" value="1"/>
</dbReference>
<dbReference type="Proteomes" id="UP000326565">
    <property type="component" value="Unassembled WGS sequence"/>
</dbReference>
<evidence type="ECO:0000256" key="8">
    <source>
        <dbReference type="ARBA" id="ARBA00044484"/>
    </source>
</evidence>
<keyword evidence="12" id="KW-1185">Reference proteome</keyword>
<gene>
    <name evidence="11" type="ORF">BDV29DRAFT_181822</name>
</gene>
<proteinExistence type="inferred from homology"/>
<evidence type="ECO:0000256" key="4">
    <source>
        <dbReference type="ARBA" id="ARBA00022723"/>
    </source>
</evidence>
<dbReference type="InterPro" id="IPR020583">
    <property type="entry name" value="Inositol_monoP_metal-BS"/>
</dbReference>
<dbReference type="InterPro" id="IPR000760">
    <property type="entry name" value="Inositol_monophosphatase-like"/>
</dbReference>
<keyword evidence="4 9" id="KW-0479">Metal-binding</keyword>
<keyword evidence="6 9" id="KW-0460">Magnesium</keyword>
<dbReference type="PRINTS" id="PR00377">
    <property type="entry name" value="IMPHPHTASES"/>
</dbReference>
<accession>A0A5N5WS57</accession>
<dbReference type="GO" id="GO:0008441">
    <property type="term" value="F:3'(2'),5'-bisphosphate nucleotidase activity"/>
    <property type="evidence" value="ECO:0007669"/>
    <property type="project" value="UniProtKB-UniRule"/>
</dbReference>
<dbReference type="InterPro" id="IPR006239">
    <property type="entry name" value="DPNP"/>
</dbReference>
<comment type="catalytic activity">
    <reaction evidence="8">
        <text>3'-phosphoadenylyl sulfate + H2O = adenosine 5'-phosphosulfate + phosphate</text>
        <dbReference type="Rhea" id="RHEA:77639"/>
        <dbReference type="ChEBI" id="CHEBI:15377"/>
        <dbReference type="ChEBI" id="CHEBI:43474"/>
        <dbReference type="ChEBI" id="CHEBI:58243"/>
        <dbReference type="ChEBI" id="CHEBI:58339"/>
        <dbReference type="EC" id="3.1.3.7"/>
    </reaction>
    <physiologicalReaction direction="left-to-right" evidence="8">
        <dbReference type="Rhea" id="RHEA:77640"/>
    </physiologicalReaction>
</comment>